<gene>
    <name evidence="2" type="ORF">BLA15945_06477</name>
</gene>
<dbReference type="SUPFAM" id="SSF51182">
    <property type="entry name" value="RmlC-like cupins"/>
    <property type="match status" value="1"/>
</dbReference>
<sequence length="193" mass="20849">MASQRLSDRLNRFQPVGCYSRGTLLRTMALYSIPGAKRPAAMNTFSFSAVSRTVFAAALIVAGSPRATAQEADAGSRVTETVLLRTTHAWDGSRYRAYPSGQPEITVVRYTIPPHAVLPWHTHPSINIGYVLSGHLTAVRRSDGKRLALGPGDVVPEMVDGAHRGETGDERAELIVFYAGAPGTPLTVPDHRD</sequence>
<dbReference type="EMBL" id="CABVPU010000035">
    <property type="protein sequence ID" value="VWC31600.1"/>
    <property type="molecule type" value="Genomic_DNA"/>
</dbReference>
<dbReference type="InterPro" id="IPR013096">
    <property type="entry name" value="Cupin_2"/>
</dbReference>
<evidence type="ECO:0000313" key="2">
    <source>
        <dbReference type="EMBL" id="VWC31600.1"/>
    </source>
</evidence>
<protein>
    <submittedName>
        <fullName evidence="2">Cupin</fullName>
    </submittedName>
</protein>
<name>A0A6P2RN03_BURL3</name>
<dbReference type="Proteomes" id="UP000494174">
    <property type="component" value="Unassembled WGS sequence"/>
</dbReference>
<evidence type="ECO:0000313" key="3">
    <source>
        <dbReference type="Proteomes" id="UP000494174"/>
    </source>
</evidence>
<reference evidence="2 3" key="1">
    <citation type="submission" date="2019-09" db="EMBL/GenBank/DDBJ databases">
        <authorList>
            <person name="Depoorter E."/>
        </authorList>
    </citation>
    <scope>NUCLEOTIDE SEQUENCE [LARGE SCALE GENOMIC DNA]</scope>
    <source>
        <strain evidence="2">R-15945</strain>
    </source>
</reference>
<dbReference type="CDD" id="cd02236">
    <property type="entry name" value="cupin_CV2614-like"/>
    <property type="match status" value="1"/>
</dbReference>
<organism evidence="2 3">
    <name type="scientific">Burkholderia lata (strain ATCC 17760 / DSM 23089 / LMG 22485 / NCIMB 9086 / R18194 / 383)</name>
    <dbReference type="NCBI Taxonomy" id="482957"/>
    <lineage>
        <taxon>Bacteria</taxon>
        <taxon>Pseudomonadati</taxon>
        <taxon>Pseudomonadota</taxon>
        <taxon>Betaproteobacteria</taxon>
        <taxon>Burkholderiales</taxon>
        <taxon>Burkholderiaceae</taxon>
        <taxon>Burkholderia</taxon>
        <taxon>Burkholderia cepacia complex</taxon>
    </lineage>
</organism>
<evidence type="ECO:0000259" key="1">
    <source>
        <dbReference type="Pfam" id="PF07883"/>
    </source>
</evidence>
<feature type="domain" description="Cupin type-2" evidence="1">
    <location>
        <begin position="109"/>
        <end position="177"/>
    </location>
</feature>
<dbReference type="AlphaFoldDB" id="A0A6P2RN03"/>
<dbReference type="InterPro" id="IPR014710">
    <property type="entry name" value="RmlC-like_jellyroll"/>
</dbReference>
<proteinExistence type="predicted"/>
<accession>A0A6P2RN03</accession>
<dbReference type="InterPro" id="IPR011051">
    <property type="entry name" value="RmlC_Cupin_sf"/>
</dbReference>
<dbReference type="Gene3D" id="2.60.120.10">
    <property type="entry name" value="Jelly Rolls"/>
    <property type="match status" value="1"/>
</dbReference>
<dbReference type="Pfam" id="PF07883">
    <property type="entry name" value="Cupin_2"/>
    <property type="match status" value="1"/>
</dbReference>